<evidence type="ECO:0000256" key="4">
    <source>
        <dbReference type="ARBA" id="ARBA00022989"/>
    </source>
</evidence>
<dbReference type="Proteomes" id="UP001172083">
    <property type="component" value="Unassembled WGS sequence"/>
</dbReference>
<dbReference type="InterPro" id="IPR050250">
    <property type="entry name" value="Macrolide_Exporter_MacB"/>
</dbReference>
<accession>A0ABT8LGE9</accession>
<keyword evidence="2" id="KW-1003">Cell membrane</keyword>
<dbReference type="Pfam" id="PF12704">
    <property type="entry name" value="MacB_PCD"/>
    <property type="match status" value="1"/>
</dbReference>
<feature type="transmembrane region" description="Helical" evidence="6">
    <location>
        <begin position="21"/>
        <end position="41"/>
    </location>
</feature>
<feature type="domain" description="MacB-like periplasmic core" evidence="8">
    <location>
        <begin position="20"/>
        <end position="245"/>
    </location>
</feature>
<evidence type="ECO:0000259" key="8">
    <source>
        <dbReference type="Pfam" id="PF12704"/>
    </source>
</evidence>
<evidence type="ECO:0000259" key="7">
    <source>
        <dbReference type="Pfam" id="PF02687"/>
    </source>
</evidence>
<feature type="transmembrane region" description="Helical" evidence="6">
    <location>
        <begin position="378"/>
        <end position="399"/>
    </location>
</feature>
<dbReference type="Pfam" id="PF02687">
    <property type="entry name" value="FtsX"/>
    <property type="match status" value="2"/>
</dbReference>
<keyword evidence="10" id="KW-1185">Reference proteome</keyword>
<feature type="transmembrane region" description="Helical" evidence="6">
    <location>
        <begin position="335"/>
        <end position="358"/>
    </location>
</feature>
<evidence type="ECO:0000256" key="6">
    <source>
        <dbReference type="SAM" id="Phobius"/>
    </source>
</evidence>
<evidence type="ECO:0000256" key="2">
    <source>
        <dbReference type="ARBA" id="ARBA00022475"/>
    </source>
</evidence>
<keyword evidence="3 6" id="KW-0812">Transmembrane</keyword>
<dbReference type="PANTHER" id="PTHR30572">
    <property type="entry name" value="MEMBRANE COMPONENT OF TRANSPORTER-RELATED"/>
    <property type="match status" value="1"/>
</dbReference>
<feature type="transmembrane region" description="Helical" evidence="6">
    <location>
        <begin position="667"/>
        <end position="686"/>
    </location>
</feature>
<gene>
    <name evidence="9" type="ORF">QQ020_24980</name>
</gene>
<dbReference type="RefSeq" id="WP_346760693.1">
    <property type="nucleotide sequence ID" value="NZ_JAUJEB010000006.1"/>
</dbReference>
<keyword evidence="5 6" id="KW-0472">Membrane</keyword>
<dbReference type="InterPro" id="IPR025857">
    <property type="entry name" value="MacB_PCD"/>
</dbReference>
<evidence type="ECO:0000256" key="1">
    <source>
        <dbReference type="ARBA" id="ARBA00004651"/>
    </source>
</evidence>
<feature type="transmembrane region" description="Helical" evidence="6">
    <location>
        <begin position="722"/>
        <end position="739"/>
    </location>
</feature>
<proteinExistence type="predicted"/>
<evidence type="ECO:0000313" key="9">
    <source>
        <dbReference type="EMBL" id="MDN5215358.1"/>
    </source>
</evidence>
<feature type="transmembrane region" description="Helical" evidence="6">
    <location>
        <begin position="117"/>
        <end position="137"/>
    </location>
</feature>
<comment type="subcellular location">
    <subcellularLocation>
        <location evidence="1">Cell membrane</location>
        <topology evidence="1">Multi-pass membrane protein</topology>
    </subcellularLocation>
</comment>
<evidence type="ECO:0000256" key="5">
    <source>
        <dbReference type="ARBA" id="ARBA00023136"/>
    </source>
</evidence>
<feature type="domain" description="ABC3 transporter permease C-terminal" evidence="7">
    <location>
        <begin position="289"/>
        <end position="406"/>
    </location>
</feature>
<evidence type="ECO:0000256" key="3">
    <source>
        <dbReference type="ARBA" id="ARBA00022692"/>
    </source>
</evidence>
<feature type="transmembrane region" description="Helical" evidence="6">
    <location>
        <begin position="426"/>
        <end position="446"/>
    </location>
</feature>
<name>A0ABT8LGE9_9BACT</name>
<comment type="caution">
    <text evidence="9">The sequence shown here is derived from an EMBL/GenBank/DDBJ whole genome shotgun (WGS) entry which is preliminary data.</text>
</comment>
<organism evidence="9 10">
    <name type="scientific">Agaribacillus aureus</name>
    <dbReference type="NCBI Taxonomy" id="3051825"/>
    <lineage>
        <taxon>Bacteria</taxon>
        <taxon>Pseudomonadati</taxon>
        <taxon>Bacteroidota</taxon>
        <taxon>Cytophagia</taxon>
        <taxon>Cytophagales</taxon>
        <taxon>Splendidivirgaceae</taxon>
        <taxon>Agaribacillus</taxon>
    </lineage>
</organism>
<evidence type="ECO:0000313" key="10">
    <source>
        <dbReference type="Proteomes" id="UP001172083"/>
    </source>
</evidence>
<dbReference type="EMBL" id="JAUJEB010000006">
    <property type="protein sequence ID" value="MDN5215358.1"/>
    <property type="molecule type" value="Genomic_DNA"/>
</dbReference>
<feature type="domain" description="ABC3 transporter permease C-terminal" evidence="7">
    <location>
        <begin position="671"/>
        <end position="783"/>
    </location>
</feature>
<dbReference type="InterPro" id="IPR003838">
    <property type="entry name" value="ABC3_permease_C"/>
</dbReference>
<feature type="transmembrane region" description="Helical" evidence="6">
    <location>
        <begin position="751"/>
        <end position="770"/>
    </location>
</feature>
<dbReference type="PANTHER" id="PTHR30572:SF18">
    <property type="entry name" value="ABC-TYPE MACROLIDE FAMILY EXPORT SYSTEM PERMEASE COMPONENT 2"/>
    <property type="match status" value="1"/>
</dbReference>
<protein>
    <submittedName>
        <fullName evidence="9">ABC transporter permease</fullName>
    </submittedName>
</protein>
<feature type="transmembrane region" description="Helical" evidence="6">
    <location>
        <begin position="283"/>
        <end position="304"/>
    </location>
</feature>
<sequence>MLRSYIKIAFRNFLRQKEFSLINISTLTLGFTCGILILLWVKDELNHDRFHENEEQLYRVLGYDSLSEGGSNVYSELTISLAPALAEEIPEIDNFTHVFKMPKILIKYEDRVFKEQGYFATQALFEMFSFSLLAGTAETIFRDKHSIAISERLAKKHFGENWQENNPIGQTLNLIDAETERTYKVTGVFADIPENSSLKFDYVLPMEDLISSQPWRAQWGFRSVDIFVQLHPKAIPSDVDAKIKDFMRGQPAAPDYELFLQQFERIYLYSNFKSGKRASGRIVYVRLFNFVAIFIILIASINFINLSTALSGKRVKEVGIRKAVGAGKSYLAGQFLFEALMLTCLAMILSLLLIQLLLPEFNNITGKSIVLPYQEPYFLLGILGITLFTGLLSGSYPAFLLSSFNPARVLKGAFQFNTKGGLLRKALVVFQFIIATILIITTGVVYKQVQYIQNKSLGLDKENVIFFNLDGNVFTHFEAFHTALMKQPGIQKITRTMDSPIDVLASGGAEWEGKTTEDNVSFQVMAVDYDFLETFKIKIMEGRDFSRDIATDSLNYIVNEEAVRQMGMDHPIEKRMAFWNGNGKIIGVVKNFHHRSMHQPIEPVIIMFSPENSGIGYLRSEPGKAMEALAGLQKIYKQYNPDIPLEYHFLSTSFEQQYKSEMLVAKLAGYFSIIAIIISGLGLLGLATLNAEQRTKEIGIRKIMGASIGGILLLLSKDFAKLIFIAFAFTIPLANFFLVEWLNNFAYRTELYWWLFAFPCMLIIIIAALASGGQSLKAARTNPVDSLRIE</sequence>
<reference evidence="9" key="1">
    <citation type="submission" date="2023-06" db="EMBL/GenBank/DDBJ databases">
        <title>Genomic of Agaribacillus aureum.</title>
        <authorList>
            <person name="Wang G."/>
        </authorList>
    </citation>
    <scope>NUCLEOTIDE SEQUENCE</scope>
    <source>
        <strain evidence="9">BMA12</strain>
    </source>
</reference>
<keyword evidence="4 6" id="KW-1133">Transmembrane helix</keyword>